<dbReference type="EMBL" id="SNRX01000015">
    <property type="protein sequence ID" value="KAA6301681.1"/>
    <property type="molecule type" value="Genomic_DNA"/>
</dbReference>
<reference evidence="1 2" key="1">
    <citation type="submission" date="2019-03" db="EMBL/GenBank/DDBJ databases">
        <title>Single cell metagenomics reveals metabolic interactions within the superorganism composed of flagellate Streblomastix strix and complex community of Bacteroidetes bacteria on its surface.</title>
        <authorList>
            <person name="Treitli S.C."/>
            <person name="Kolisko M."/>
            <person name="Husnik F."/>
            <person name="Keeling P."/>
            <person name="Hampl V."/>
        </authorList>
    </citation>
    <scope>NUCLEOTIDE SEQUENCE [LARGE SCALE GENOMIC DNA]</scope>
    <source>
        <strain evidence="1">St1</strain>
    </source>
</reference>
<organism evidence="1 2">
    <name type="scientific">Candidatus Ordinivivax streblomastigis</name>
    <dbReference type="NCBI Taxonomy" id="2540710"/>
    <lineage>
        <taxon>Bacteria</taxon>
        <taxon>Pseudomonadati</taxon>
        <taxon>Bacteroidota</taxon>
        <taxon>Bacteroidia</taxon>
        <taxon>Bacteroidales</taxon>
        <taxon>Candidatus Ordinivivax</taxon>
    </lineage>
</organism>
<protein>
    <submittedName>
        <fullName evidence="1">Uncharacterized protein</fullName>
    </submittedName>
</protein>
<name>A0A5M8NZV7_9BACT</name>
<comment type="caution">
    <text evidence="1">The sequence shown here is derived from an EMBL/GenBank/DDBJ whole genome shotgun (WGS) entry which is preliminary data.</text>
</comment>
<evidence type="ECO:0000313" key="1">
    <source>
        <dbReference type="EMBL" id="KAA6301681.1"/>
    </source>
</evidence>
<sequence length="403" mass="45578">MKKTLLIFFIIHYSFFIALAQDEKPKIFEFTGYVKEMPAFYVLQNEIPISVTENMKRTWYNLVHNRLNLSINPFKDFKINVGMRNRFLCGDMLKKIPPYADVLAVDNGLVDLSWNVLNKNGFVLNSSFDRAYLDYTFRNVQVKIGRQRINWGIGLVWNPNDIFNAFSYIDFDYEERPGSDAVSVTWYKSATSSFDFVGKINKNPLDSSLQSTIAARYLFNVKSYDFQFLGGKFNNDFVGGFGWSGAIKNVSFRGEMSLFTPIVERNINKTTAFAATVEADYTFSNSFYLHGAMLFNSLGKLNSSEGMNLFATQNDLSAKKLSYGKFEIFSQATYPVSLIFSVGLAAMLNPADLSAYVSPTLTVSLHDNLELALVSQLLLGKTATEYAALGNVYAGFARLKWNF</sequence>
<dbReference type="Proteomes" id="UP000324575">
    <property type="component" value="Unassembled WGS sequence"/>
</dbReference>
<gene>
    <name evidence="1" type="ORF">EZS26_002146</name>
</gene>
<proteinExistence type="predicted"/>
<accession>A0A5M8NZV7</accession>
<evidence type="ECO:0000313" key="2">
    <source>
        <dbReference type="Proteomes" id="UP000324575"/>
    </source>
</evidence>
<dbReference type="AlphaFoldDB" id="A0A5M8NZV7"/>